<dbReference type="PANTHER" id="PTHR23077:SF12">
    <property type="entry name" value="PEROXISOMAL ATPASE PEX1"/>
    <property type="match status" value="1"/>
</dbReference>
<evidence type="ECO:0000256" key="9">
    <source>
        <dbReference type="ARBA" id="ARBA00023136"/>
    </source>
</evidence>
<dbReference type="SMART" id="SM00382">
    <property type="entry name" value="AAA"/>
    <property type="match status" value="2"/>
</dbReference>
<comment type="similarity">
    <text evidence="2">Belongs to the AAA ATPase family.</text>
</comment>
<dbReference type="InterPro" id="IPR041569">
    <property type="entry name" value="AAA_lid_3"/>
</dbReference>
<dbReference type="Pfam" id="PF17862">
    <property type="entry name" value="AAA_lid_3"/>
    <property type="match status" value="1"/>
</dbReference>
<proteinExistence type="inferred from homology"/>
<dbReference type="InterPro" id="IPR003959">
    <property type="entry name" value="ATPase_AAA_core"/>
</dbReference>
<keyword evidence="4" id="KW-0962">Peroxisome biogenesis</keyword>
<gene>
    <name evidence="17" type="ORF">PUMCH_001487</name>
</gene>
<accession>A0AAX4H6L3</accession>
<evidence type="ECO:0000259" key="16">
    <source>
        <dbReference type="SMART" id="SM00382"/>
    </source>
</evidence>
<evidence type="ECO:0000256" key="15">
    <source>
        <dbReference type="SAM" id="MobiDB-lite"/>
    </source>
</evidence>
<feature type="domain" description="AAA+ ATPase" evidence="16">
    <location>
        <begin position="813"/>
        <end position="948"/>
    </location>
</feature>
<evidence type="ECO:0000256" key="2">
    <source>
        <dbReference type="ARBA" id="ARBA00006914"/>
    </source>
</evidence>
<dbReference type="SUPFAM" id="SSF54585">
    <property type="entry name" value="Cdc48 domain 2-like"/>
    <property type="match status" value="1"/>
</dbReference>
<comment type="catalytic activity">
    <reaction evidence="12">
        <text>ATP + H2O = ADP + phosphate + H(+)</text>
        <dbReference type="Rhea" id="RHEA:13065"/>
        <dbReference type="ChEBI" id="CHEBI:15377"/>
        <dbReference type="ChEBI" id="CHEBI:15378"/>
        <dbReference type="ChEBI" id="CHEBI:30616"/>
        <dbReference type="ChEBI" id="CHEBI:43474"/>
        <dbReference type="ChEBI" id="CHEBI:456216"/>
    </reaction>
    <physiologicalReaction direction="left-to-right" evidence="12">
        <dbReference type="Rhea" id="RHEA:13066"/>
    </physiologicalReaction>
</comment>
<dbReference type="GO" id="GO:0005524">
    <property type="term" value="F:ATP binding"/>
    <property type="evidence" value="ECO:0007669"/>
    <property type="project" value="UniProtKB-KW"/>
</dbReference>
<dbReference type="Proteomes" id="UP001338582">
    <property type="component" value="Chromosome 2"/>
</dbReference>
<dbReference type="InterPro" id="IPR015342">
    <property type="entry name" value="PEX1-N_C-lobe"/>
</dbReference>
<evidence type="ECO:0000256" key="8">
    <source>
        <dbReference type="ARBA" id="ARBA00022927"/>
    </source>
</evidence>
<evidence type="ECO:0000256" key="13">
    <source>
        <dbReference type="ARBA" id="ARBA00059626"/>
    </source>
</evidence>
<dbReference type="InterPro" id="IPR027417">
    <property type="entry name" value="P-loop_NTPase"/>
</dbReference>
<dbReference type="InterPro" id="IPR050168">
    <property type="entry name" value="AAA_ATPase_domain"/>
</dbReference>
<evidence type="ECO:0000256" key="3">
    <source>
        <dbReference type="ARBA" id="ARBA00022448"/>
    </source>
</evidence>
<protein>
    <recommendedName>
        <fullName evidence="11">Peroxisomal ATPase PEX1</fullName>
    </recommendedName>
    <alternativeName>
        <fullName evidence="10">Peroxin-1</fullName>
    </alternativeName>
    <alternativeName>
        <fullName evidence="14">Peroxisome biosynthesis protein PAS1</fullName>
    </alternativeName>
</protein>
<dbReference type="Pfam" id="PF00004">
    <property type="entry name" value="AAA"/>
    <property type="match status" value="2"/>
</dbReference>
<feature type="compositionally biased region" description="Polar residues" evidence="15">
    <location>
        <begin position="325"/>
        <end position="336"/>
    </location>
</feature>
<dbReference type="KEGG" id="asau:88172552"/>
<dbReference type="Gene3D" id="3.10.330.10">
    <property type="match status" value="1"/>
</dbReference>
<feature type="region of interest" description="Disordered" evidence="15">
    <location>
        <begin position="244"/>
        <end position="274"/>
    </location>
</feature>
<sequence length="1129" mass="125142">MKNKKKTKIYLFFPLPLTPRPSVSYAFQITYRSCTPQALFPIRVLGSSPDSTRPIKRRFPQLNPISFSKMENVAGNIAIRPSWNNLVDLPASVASLLYNANISPQEVIVELVLQTQQKSYVGWSGMNSGGARNVGIDPIFAQSLRLADKQAVVVNVKIRNHKSSSVFLEPEHLLDWELVELHAAYIESKLIEQSRCVAVGQVLVVYPTKTSSVRLQVTDIGTSAVKYALIDPFAEISIAPKLRQPKKPAPASEKSAKSSRSTSDDTGHGPSVLKRGISLPHPLFDGGELRGEITYELFVNRSEFIHVFLRHDYVSVSIVLGPLSKQNRAPTDSSESAAIDGEKSKDSPTPLLECKQVVARLRNSPNVPDNNVGLSLGLAIALGVENKIGYKVLVRQASKHLSKRPSTFVVHPYVTQTKSSKQLNLNSASSKEENANLCRRLSEQLFRERRLCDSPLTNYLKLPIIPGLLPHGGLLVFKRRTEKHVWIKPFEATPKALPKVEVEADLLRSESFVQETQSSTSLDAAYEMESTIDDILDQIAMFKNSGVMIHGSSGSGKSLILKWAARKCHDTFGYHIKQIQCEKLMNESQELLISTLSKAFNEAVWHEPSLIVLDNLDKILSAETENGDSRMSNQITELFISQQRKIAAQAITKVSILVTGASKESFNKQLLQSHLFDLYVHLRAPDKKTRATILEKYTAEHLNSTFEFDVMDVVQETEGYLPNDLKVLSERMYFQSLHSARNKNSSEMLISKTAFEKAHAGYTPSNLRGVKLEKSGTSWLDIGGLTDAKRVLLETLEWPTKYAPIFASCPLRLRSGILLYGYPGCGKTLLASAIAAQCGLNFISIKGPEILNKYIGASEQSVRDLFDRAQAAKPCVLFFDEFDSIAPKRGHDSTGVTDRVVNQMLTQMDGAEGLDGVYVLAATSRPDLIDSALLRPGRLDKSIICDMPNFDDRLLILKCICEKMDLEPNVDLDKIATLTAGFSGADMQGICYNAYLKAVHDKLNLEEQESSGTNKEQAPTHDFFQVSTEKLAKLRPIEQAALRKQIEKIFDNDSDNSKKDEATPAKSSAPTVPINQTHFEISLKETKPSISASEKQKLNRIYSEFLTGRDGNMPDGSASNEIGGRTTLM</sequence>
<dbReference type="Gene3D" id="1.10.8.60">
    <property type="match status" value="2"/>
</dbReference>
<dbReference type="GO" id="GO:0005778">
    <property type="term" value="C:peroxisomal membrane"/>
    <property type="evidence" value="ECO:0007669"/>
    <property type="project" value="TreeGrafter"/>
</dbReference>
<dbReference type="GO" id="GO:0005829">
    <property type="term" value="C:cytosol"/>
    <property type="evidence" value="ECO:0007669"/>
    <property type="project" value="TreeGrafter"/>
</dbReference>
<evidence type="ECO:0000313" key="18">
    <source>
        <dbReference type="Proteomes" id="UP001338582"/>
    </source>
</evidence>
<feature type="domain" description="AAA+ ATPase" evidence="16">
    <location>
        <begin position="543"/>
        <end position="686"/>
    </location>
</feature>
<feature type="compositionally biased region" description="Polar residues" evidence="15">
    <location>
        <begin position="1065"/>
        <end position="1074"/>
    </location>
</feature>
<evidence type="ECO:0000256" key="14">
    <source>
        <dbReference type="ARBA" id="ARBA00081751"/>
    </source>
</evidence>
<dbReference type="Pfam" id="PF09262">
    <property type="entry name" value="PEX-1N"/>
    <property type="match status" value="1"/>
</dbReference>
<evidence type="ECO:0000256" key="7">
    <source>
        <dbReference type="ARBA" id="ARBA00022840"/>
    </source>
</evidence>
<evidence type="ECO:0000256" key="10">
    <source>
        <dbReference type="ARBA" id="ARBA00032509"/>
    </source>
</evidence>
<dbReference type="InterPro" id="IPR009010">
    <property type="entry name" value="Asp_de-COase-like_dom_sf"/>
</dbReference>
<dbReference type="AlphaFoldDB" id="A0AAX4H6L3"/>
<dbReference type="InterPro" id="IPR003960">
    <property type="entry name" value="ATPase_AAA_CS"/>
</dbReference>
<organism evidence="17 18">
    <name type="scientific">Australozyma saopauloensis</name>
    <dbReference type="NCBI Taxonomy" id="291208"/>
    <lineage>
        <taxon>Eukaryota</taxon>
        <taxon>Fungi</taxon>
        <taxon>Dikarya</taxon>
        <taxon>Ascomycota</taxon>
        <taxon>Saccharomycotina</taxon>
        <taxon>Pichiomycetes</taxon>
        <taxon>Metschnikowiaceae</taxon>
        <taxon>Australozyma</taxon>
    </lineage>
</organism>
<dbReference type="SUPFAM" id="SSF50692">
    <property type="entry name" value="ADC-like"/>
    <property type="match status" value="1"/>
</dbReference>
<evidence type="ECO:0000256" key="1">
    <source>
        <dbReference type="ARBA" id="ARBA00004370"/>
    </source>
</evidence>
<dbReference type="PANTHER" id="PTHR23077">
    <property type="entry name" value="AAA-FAMILY ATPASE"/>
    <property type="match status" value="1"/>
</dbReference>
<feature type="region of interest" description="Disordered" evidence="15">
    <location>
        <begin position="325"/>
        <end position="349"/>
    </location>
</feature>
<dbReference type="EMBL" id="CP138895">
    <property type="protein sequence ID" value="WPK24221.1"/>
    <property type="molecule type" value="Genomic_DNA"/>
</dbReference>
<evidence type="ECO:0000256" key="12">
    <source>
        <dbReference type="ARBA" id="ARBA00048778"/>
    </source>
</evidence>
<evidence type="ECO:0000256" key="11">
    <source>
        <dbReference type="ARBA" id="ARBA00034532"/>
    </source>
</evidence>
<dbReference type="RefSeq" id="XP_062876604.1">
    <property type="nucleotide sequence ID" value="XM_063020534.1"/>
</dbReference>
<evidence type="ECO:0000256" key="5">
    <source>
        <dbReference type="ARBA" id="ARBA00022741"/>
    </source>
</evidence>
<evidence type="ECO:0000256" key="6">
    <source>
        <dbReference type="ARBA" id="ARBA00022801"/>
    </source>
</evidence>
<feature type="region of interest" description="Disordered" evidence="15">
    <location>
        <begin position="1048"/>
        <end position="1074"/>
    </location>
</feature>
<dbReference type="InterPro" id="IPR003593">
    <property type="entry name" value="AAA+_ATPase"/>
</dbReference>
<keyword evidence="8" id="KW-0653">Protein transport</keyword>
<keyword evidence="5" id="KW-0547">Nucleotide-binding</keyword>
<dbReference type="FunFam" id="3.40.50.300:FF:000149">
    <property type="entry name" value="Nuclear valosin-containing protein-like"/>
    <property type="match status" value="1"/>
</dbReference>
<dbReference type="Gene3D" id="3.40.50.300">
    <property type="entry name" value="P-loop containing nucleotide triphosphate hydrolases"/>
    <property type="match status" value="2"/>
</dbReference>
<dbReference type="GeneID" id="88172552"/>
<reference evidence="17 18" key="1">
    <citation type="submission" date="2023-10" db="EMBL/GenBank/DDBJ databases">
        <title>Draft Genome Sequence of Candida saopaulonensis from a very Premature Infant with Sepsis.</title>
        <authorList>
            <person name="Ning Y."/>
            <person name="Dai R."/>
            <person name="Xiao M."/>
            <person name="Xu Y."/>
            <person name="Yan Q."/>
            <person name="Zhang L."/>
        </authorList>
    </citation>
    <scope>NUCLEOTIDE SEQUENCE [LARGE SCALE GENOMIC DNA]</scope>
    <source>
        <strain evidence="17 18">19XY460</strain>
    </source>
</reference>
<dbReference type="InterPro" id="IPR029067">
    <property type="entry name" value="CDC48_domain_2-like_sf"/>
</dbReference>
<dbReference type="CDD" id="cd19526">
    <property type="entry name" value="RecA-like_PEX1_r2"/>
    <property type="match status" value="1"/>
</dbReference>
<evidence type="ECO:0000256" key="4">
    <source>
        <dbReference type="ARBA" id="ARBA00022593"/>
    </source>
</evidence>
<dbReference type="GO" id="GO:0016887">
    <property type="term" value="F:ATP hydrolysis activity"/>
    <property type="evidence" value="ECO:0007669"/>
    <property type="project" value="InterPro"/>
</dbReference>
<comment type="function">
    <text evidence="13">Component of the PEX1-PEX6 AAA ATPase complex involved in peroxisome biosynthesis. The complex acts as a protein dislocase complex that mediates the ATP-dependent extraction of the PEX5 receptor from peroxisomal membranes, an essential step for PEX5 recycling. Specifically recognizes PEX5 monoubiquitinated at 'Cys-6', and pulls it out of the peroxisome lumen through the PEX2-PEX10-PEX12 retrotranslocation channel. Extraction by the PEX1-PEX6 AAA ATPase complex is accompanied by unfolding of the TPR repeats and release of bound cargo from PEX5.</text>
</comment>
<feature type="compositionally biased region" description="Basic and acidic residues" evidence="15">
    <location>
        <begin position="1048"/>
        <end position="1063"/>
    </location>
</feature>
<dbReference type="SUPFAM" id="SSF52540">
    <property type="entry name" value="P-loop containing nucleoside triphosphate hydrolases"/>
    <property type="match status" value="2"/>
</dbReference>
<keyword evidence="9" id="KW-0472">Membrane</keyword>
<keyword evidence="18" id="KW-1185">Reference proteome</keyword>
<feature type="region of interest" description="Disordered" evidence="15">
    <location>
        <begin position="1108"/>
        <end position="1129"/>
    </location>
</feature>
<keyword evidence="3" id="KW-0813">Transport</keyword>
<dbReference type="PROSITE" id="PS00674">
    <property type="entry name" value="AAA"/>
    <property type="match status" value="1"/>
</dbReference>
<name>A0AAX4H6L3_9ASCO</name>
<dbReference type="GO" id="GO:0016558">
    <property type="term" value="P:protein import into peroxisome matrix"/>
    <property type="evidence" value="ECO:0007669"/>
    <property type="project" value="TreeGrafter"/>
</dbReference>
<keyword evidence="6" id="KW-0378">Hydrolase</keyword>
<keyword evidence="7" id="KW-0067">ATP-binding</keyword>
<evidence type="ECO:0000313" key="17">
    <source>
        <dbReference type="EMBL" id="WPK24221.1"/>
    </source>
</evidence>
<comment type="subcellular location">
    <subcellularLocation>
        <location evidence="1">Membrane</location>
    </subcellularLocation>
</comment>